<proteinExistence type="predicted"/>
<evidence type="ECO:0000256" key="2">
    <source>
        <dbReference type="SAM" id="MobiDB-lite"/>
    </source>
</evidence>
<feature type="compositionally biased region" description="Basic residues" evidence="2">
    <location>
        <begin position="8"/>
        <end position="17"/>
    </location>
</feature>
<accession>A0A087SN37</accession>
<dbReference type="RefSeq" id="XP_011400108.1">
    <property type="nucleotide sequence ID" value="XM_011401806.1"/>
</dbReference>
<evidence type="ECO:0000313" key="4">
    <source>
        <dbReference type="Proteomes" id="UP000028924"/>
    </source>
</evidence>
<sequence>MTEPKPKSGFRKLKKTMSRAFSLSRTSSTSGTGSVGASARDGPLTGRAESMHSAVETASLLGDTDCGESHEPVDPPSTLTLMRTDTQDSGVVGSAAGPLQPQQLKELDRLRQENARLQDTLSAAKAAIAELEGSTEALQSRAAVGQELNSATNRVLVDLTEQTEALRLERARLEAELAARQAEVEALAASSAAVSAGELSLQEEANEEAFRSQEQLAALRAELDFAAAREGALRADAAAEAECETLRAALQAARDEQAVTLAALQARDAELEALLASEGEAKAEAMKAAFDLEAAVTDARRAEAEAREEGAARKRVETAHATALLEVMELTAAADGAAAERQGLARELAAARCEGEDLAGRLAQADAEKASASALEGELLLLRARMLRVLDNAGLPLSGEEGEEDTRTIAAVRPGALRHRLPPLPLSARLHARSKLALQPATAQEGKAAFEVAGAELPATPSPRQRTHPLLSLGLKVAVSVGMAALGAAVTLQGDGGGRQEERRAGRRNSSSEA</sequence>
<protein>
    <submittedName>
        <fullName evidence="3">Uncharacterized protein</fullName>
    </submittedName>
</protein>
<dbReference type="EMBL" id="KL662143">
    <property type="protein sequence ID" value="KFM27141.1"/>
    <property type="molecule type" value="Genomic_DNA"/>
</dbReference>
<gene>
    <name evidence="3" type="ORF">F751_1314</name>
</gene>
<organism evidence="3 4">
    <name type="scientific">Auxenochlorella protothecoides</name>
    <name type="common">Green microalga</name>
    <name type="synonym">Chlorella protothecoides</name>
    <dbReference type="NCBI Taxonomy" id="3075"/>
    <lineage>
        <taxon>Eukaryota</taxon>
        <taxon>Viridiplantae</taxon>
        <taxon>Chlorophyta</taxon>
        <taxon>core chlorophytes</taxon>
        <taxon>Trebouxiophyceae</taxon>
        <taxon>Chlorellales</taxon>
        <taxon>Chlorellaceae</taxon>
        <taxon>Auxenochlorella</taxon>
    </lineage>
</organism>
<dbReference type="Proteomes" id="UP000028924">
    <property type="component" value="Unassembled WGS sequence"/>
</dbReference>
<evidence type="ECO:0000256" key="1">
    <source>
        <dbReference type="SAM" id="Coils"/>
    </source>
</evidence>
<evidence type="ECO:0000313" key="3">
    <source>
        <dbReference type="EMBL" id="KFM27141.1"/>
    </source>
</evidence>
<feature type="compositionally biased region" description="Low complexity" evidence="2">
    <location>
        <begin position="18"/>
        <end position="40"/>
    </location>
</feature>
<keyword evidence="4" id="KW-1185">Reference proteome</keyword>
<feature type="coiled-coil region" evidence="1">
    <location>
        <begin position="100"/>
        <end position="256"/>
    </location>
</feature>
<reference evidence="3 4" key="1">
    <citation type="journal article" date="2014" name="BMC Genomics">
        <title>Oil accumulation mechanisms of the oleaginous microalga Chlorella protothecoides revealed through its genome, transcriptomes, and proteomes.</title>
        <authorList>
            <person name="Gao C."/>
            <person name="Wang Y."/>
            <person name="Shen Y."/>
            <person name="Yan D."/>
            <person name="He X."/>
            <person name="Dai J."/>
            <person name="Wu Q."/>
        </authorList>
    </citation>
    <scope>NUCLEOTIDE SEQUENCE [LARGE SCALE GENOMIC DNA]</scope>
    <source>
        <strain evidence="3 4">0710</strain>
    </source>
</reference>
<dbReference type="AlphaFoldDB" id="A0A087SN37"/>
<keyword evidence="1" id="KW-0175">Coiled coil</keyword>
<feature type="region of interest" description="Disordered" evidence="2">
    <location>
        <begin position="1"/>
        <end position="53"/>
    </location>
</feature>
<dbReference type="GeneID" id="23612705"/>
<feature type="region of interest" description="Disordered" evidence="2">
    <location>
        <begin position="493"/>
        <end position="514"/>
    </location>
</feature>
<name>A0A087SN37_AUXPR</name>
<dbReference type="KEGG" id="apro:F751_1314"/>